<feature type="compositionally biased region" description="Polar residues" evidence="2">
    <location>
        <begin position="142"/>
        <end position="154"/>
    </location>
</feature>
<keyword evidence="1" id="KW-0175">Coiled coil</keyword>
<evidence type="ECO:0000256" key="2">
    <source>
        <dbReference type="SAM" id="MobiDB-lite"/>
    </source>
</evidence>
<reference evidence="3 6" key="1">
    <citation type="submission" date="2023-10" db="EMBL/GenBank/DDBJ databases">
        <title>Genomes of two closely related lineages of the louse Polyplax serrata with different host specificities.</title>
        <authorList>
            <person name="Martinu J."/>
            <person name="Tarabai H."/>
            <person name="Stefka J."/>
            <person name="Hypsa V."/>
        </authorList>
    </citation>
    <scope>NUCLEOTIDE SEQUENCE [LARGE SCALE GENOMIC DNA]</scope>
    <source>
        <strain evidence="4">98ZLc_SE</strain>
        <strain evidence="3">HR10_N</strain>
    </source>
</reference>
<organism evidence="3 6">
    <name type="scientific">Polyplax serrata</name>
    <name type="common">Common mouse louse</name>
    <dbReference type="NCBI Taxonomy" id="468196"/>
    <lineage>
        <taxon>Eukaryota</taxon>
        <taxon>Metazoa</taxon>
        <taxon>Ecdysozoa</taxon>
        <taxon>Arthropoda</taxon>
        <taxon>Hexapoda</taxon>
        <taxon>Insecta</taxon>
        <taxon>Pterygota</taxon>
        <taxon>Neoptera</taxon>
        <taxon>Paraneoptera</taxon>
        <taxon>Psocodea</taxon>
        <taxon>Troctomorpha</taxon>
        <taxon>Phthiraptera</taxon>
        <taxon>Anoplura</taxon>
        <taxon>Polyplacidae</taxon>
        <taxon>Polyplax</taxon>
    </lineage>
</organism>
<dbReference type="AlphaFoldDB" id="A0AAN8Q575"/>
<dbReference type="PANTHER" id="PTHR31935:SF1">
    <property type="entry name" value="COILED-COIL DOMAIN-CONTAINING PROTEIN 13"/>
    <property type="match status" value="1"/>
</dbReference>
<dbReference type="Proteomes" id="UP001359485">
    <property type="component" value="Unassembled WGS sequence"/>
</dbReference>
<dbReference type="Proteomes" id="UP001372834">
    <property type="component" value="Unassembled WGS sequence"/>
</dbReference>
<dbReference type="InterPro" id="IPR038929">
    <property type="entry name" value="CCDC13"/>
</dbReference>
<gene>
    <name evidence="3" type="ORF">RUM43_010731</name>
    <name evidence="4" type="ORF">RUM44_012882</name>
</gene>
<accession>A0AAN8Q575</accession>
<evidence type="ECO:0000313" key="3">
    <source>
        <dbReference type="EMBL" id="KAK6637057.1"/>
    </source>
</evidence>
<name>A0AAN8Q575_POLSC</name>
<evidence type="ECO:0000313" key="4">
    <source>
        <dbReference type="EMBL" id="KAK6641173.1"/>
    </source>
</evidence>
<dbReference type="GO" id="GO:0034451">
    <property type="term" value="C:centriolar satellite"/>
    <property type="evidence" value="ECO:0007669"/>
    <property type="project" value="TreeGrafter"/>
</dbReference>
<dbReference type="EMBL" id="JAWJWE010000004">
    <property type="protein sequence ID" value="KAK6637057.1"/>
    <property type="molecule type" value="Genomic_DNA"/>
</dbReference>
<evidence type="ECO:0000313" key="5">
    <source>
        <dbReference type="Proteomes" id="UP001359485"/>
    </source>
</evidence>
<dbReference type="PANTHER" id="PTHR31935">
    <property type="entry name" value="COILED-COIL DOMAIN-CONTAINING PROTEIN 13"/>
    <property type="match status" value="1"/>
</dbReference>
<proteinExistence type="predicted"/>
<dbReference type="GO" id="GO:1905515">
    <property type="term" value="P:non-motile cilium assembly"/>
    <property type="evidence" value="ECO:0007669"/>
    <property type="project" value="TreeGrafter"/>
</dbReference>
<sequence length="371" mass="42274">MGKFLVDSSATESSDDKKSSVPYQEAKIYQNDGLHIDSYYGPEVPPNVLFPDQLNKYLREQIQNLSLENGSLRRSLEEMQDEVNNAKQKLLRPSVPIAGRASEIAANKIAELSKKLRERNAELEGMKTRAKDAEAKLRQLEANASDQQLLTQSPPEDEISEKDKQIKSLTEKLQAANAKMCDFRNQCQALKQDMKLAQRVIESEVGEKVVFQDLAKENGNWRGRAQQIISLQNKIQHLQEQLSNTTVTESPAVNVLRQMEKDRRASYEETTKQLNQKTIQMEEMRKKLEASKARTKVLENEIIQVKTKLSSLVDKGIRDDQLVAALTSQINVFEDRLVFVPQINFFWEVEPCAVSQVNAKFLLGIVERLTR</sequence>
<protein>
    <submittedName>
        <fullName evidence="3">Uncharacterized protein</fullName>
    </submittedName>
</protein>
<feature type="coiled-coil region" evidence="1">
    <location>
        <begin position="228"/>
        <end position="301"/>
    </location>
</feature>
<evidence type="ECO:0000256" key="1">
    <source>
        <dbReference type="SAM" id="Coils"/>
    </source>
</evidence>
<comment type="caution">
    <text evidence="3">The sequence shown here is derived from an EMBL/GenBank/DDBJ whole genome shotgun (WGS) entry which is preliminary data.</text>
</comment>
<feature type="region of interest" description="Disordered" evidence="2">
    <location>
        <begin position="142"/>
        <end position="162"/>
    </location>
</feature>
<keyword evidence="5" id="KW-1185">Reference proteome</keyword>
<dbReference type="GO" id="GO:0031122">
    <property type="term" value="P:cytoplasmic microtubule organization"/>
    <property type="evidence" value="ECO:0007669"/>
    <property type="project" value="TreeGrafter"/>
</dbReference>
<feature type="region of interest" description="Disordered" evidence="2">
    <location>
        <begin position="1"/>
        <end position="22"/>
    </location>
</feature>
<evidence type="ECO:0000313" key="6">
    <source>
        <dbReference type="Proteomes" id="UP001372834"/>
    </source>
</evidence>
<dbReference type="EMBL" id="JAWJWF010000001">
    <property type="protein sequence ID" value="KAK6641173.1"/>
    <property type="molecule type" value="Genomic_DNA"/>
</dbReference>